<name>A0A1G9QV14_ALLAB</name>
<feature type="transmembrane region" description="Helical" evidence="2">
    <location>
        <begin position="104"/>
        <end position="124"/>
    </location>
</feature>
<feature type="compositionally biased region" description="Acidic residues" evidence="1">
    <location>
        <begin position="265"/>
        <end position="276"/>
    </location>
</feature>
<keyword evidence="2" id="KW-0812">Transmembrane</keyword>
<feature type="transmembrane region" description="Helical" evidence="2">
    <location>
        <begin position="32"/>
        <end position="54"/>
    </location>
</feature>
<feature type="region of interest" description="Disordered" evidence="1">
    <location>
        <begin position="317"/>
        <end position="357"/>
    </location>
</feature>
<organism evidence="3 4">
    <name type="scientific">Allokutzneria albata</name>
    <name type="common">Kibdelosporangium albatum</name>
    <dbReference type="NCBI Taxonomy" id="211114"/>
    <lineage>
        <taxon>Bacteria</taxon>
        <taxon>Bacillati</taxon>
        <taxon>Actinomycetota</taxon>
        <taxon>Actinomycetes</taxon>
        <taxon>Pseudonocardiales</taxon>
        <taxon>Pseudonocardiaceae</taxon>
        <taxon>Allokutzneria</taxon>
    </lineage>
</organism>
<dbReference type="Proteomes" id="UP000183376">
    <property type="component" value="Chromosome I"/>
</dbReference>
<evidence type="ECO:0008006" key="5">
    <source>
        <dbReference type="Google" id="ProtNLM"/>
    </source>
</evidence>
<gene>
    <name evidence="3" type="ORF">SAMN04489726_0011</name>
</gene>
<feature type="compositionally biased region" description="Basic and acidic residues" evidence="1">
    <location>
        <begin position="320"/>
        <end position="330"/>
    </location>
</feature>
<reference evidence="3 4" key="1">
    <citation type="submission" date="2016-10" db="EMBL/GenBank/DDBJ databases">
        <authorList>
            <person name="de Groot N.N."/>
        </authorList>
    </citation>
    <scope>NUCLEOTIDE SEQUENCE [LARGE SCALE GENOMIC DNA]</scope>
    <source>
        <strain evidence="3 4">DSM 44149</strain>
    </source>
</reference>
<sequence length="357" mass="38652">MFKRKPSPDVVNSGPVSPLRAIPAGGNSARPFAVAGLFLGAVISMALNLASNWKPMRFLNLVEWVPPGNSLPELVYIGVTVVLPLAMVLAVEVLVRQDWPEGKAWLIPHVGVIAAGVLMAVMSYNEVHGLLLGLGHDEWVAIPGSLFADVLMTVCSVALLSHAHQERAAARAAAATPVVEHQAPVEQAPLVPVGADIPAEPELERAPSDEEISAEVDRLEEMLRQAAERVHPASAPEPRRWRLRLPQWLRREDSTVAVAERAEQDQVDEDQADVDEQAPAGDAVTLPPQAEIQALMCTLGREVDTAETIAHFELPAMSPADRKRLGDRVGRAKKAYNQARKPQPEGADIAEPTRDEQ</sequence>
<evidence type="ECO:0000313" key="3">
    <source>
        <dbReference type="EMBL" id="SDM14700.1"/>
    </source>
</evidence>
<feature type="transmembrane region" description="Helical" evidence="2">
    <location>
        <begin position="139"/>
        <end position="161"/>
    </location>
</feature>
<feature type="transmembrane region" description="Helical" evidence="2">
    <location>
        <begin position="74"/>
        <end position="95"/>
    </location>
</feature>
<evidence type="ECO:0000256" key="1">
    <source>
        <dbReference type="SAM" id="MobiDB-lite"/>
    </source>
</evidence>
<dbReference type="eggNOG" id="COG0810">
    <property type="taxonomic scope" value="Bacteria"/>
</dbReference>
<evidence type="ECO:0000313" key="4">
    <source>
        <dbReference type="Proteomes" id="UP000183376"/>
    </source>
</evidence>
<dbReference type="RefSeq" id="WP_030431944.1">
    <property type="nucleotide sequence ID" value="NZ_JOEF01000022.1"/>
</dbReference>
<dbReference type="STRING" id="211114.SAMN04489726_0011"/>
<evidence type="ECO:0000256" key="2">
    <source>
        <dbReference type="SAM" id="Phobius"/>
    </source>
</evidence>
<dbReference type="AlphaFoldDB" id="A0A1G9QV14"/>
<feature type="region of interest" description="Disordered" evidence="1">
    <location>
        <begin position="260"/>
        <end position="287"/>
    </location>
</feature>
<dbReference type="EMBL" id="LT629701">
    <property type="protein sequence ID" value="SDM14700.1"/>
    <property type="molecule type" value="Genomic_DNA"/>
</dbReference>
<proteinExistence type="predicted"/>
<keyword evidence="2" id="KW-0472">Membrane</keyword>
<keyword evidence="4" id="KW-1185">Reference proteome</keyword>
<protein>
    <recommendedName>
        <fullName evidence="5">DUF2637 domain-containing protein</fullName>
    </recommendedName>
</protein>
<keyword evidence="2" id="KW-1133">Transmembrane helix</keyword>
<accession>A0A1G9QV14</accession>